<evidence type="ECO:0000256" key="1">
    <source>
        <dbReference type="ARBA" id="ARBA00005417"/>
    </source>
</evidence>
<keyword evidence="9" id="KW-1185">Reference proteome</keyword>
<evidence type="ECO:0000313" key="8">
    <source>
        <dbReference type="EMBL" id="QHC49473.1"/>
    </source>
</evidence>
<name>A0A6I6SRZ3_9GAMM</name>
<keyword evidence="3" id="KW-0536">Nodulation</keyword>
<dbReference type="PROSITE" id="PS50893">
    <property type="entry name" value="ABC_TRANSPORTER_2"/>
    <property type="match status" value="1"/>
</dbReference>
<dbReference type="Pfam" id="PF00005">
    <property type="entry name" value="ABC_tran"/>
    <property type="match status" value="1"/>
</dbReference>
<dbReference type="Proteomes" id="UP000464013">
    <property type="component" value="Chromosome"/>
</dbReference>
<organism evidence="8 9">
    <name type="scientific">Billgrantia tianxiuensis</name>
    <dbReference type="NCBI Taxonomy" id="2497861"/>
    <lineage>
        <taxon>Bacteria</taxon>
        <taxon>Pseudomonadati</taxon>
        <taxon>Pseudomonadota</taxon>
        <taxon>Gammaproteobacteria</taxon>
        <taxon>Oceanospirillales</taxon>
        <taxon>Halomonadaceae</taxon>
        <taxon>Billgrantia</taxon>
    </lineage>
</organism>
<sequence length="301" mass="32459">MSIFPTSGRAPSSGDPAARQPRRHSQAGHAGRCLDPLAGRGAVARHPGRATMTAAIRTTGLGRRFAGRQVLTGVELEVRQGEIFGLLGPDGAGKTTLMQLLAAILDPSEGQAEVLGFDTVRQAAEVNARVGYMSQGFTLYDRLSVLENLQFAARIRDVAPEGFLRRSRELLAMAGLQDVLDRPAGKLSGGMRKKLSLCANLIHAPPLLLLDELSLGVDPVSRRDLWRLLRRYREDGSTVVVSTPTWTKRNTVIDSPSSTRAGCWRWTARRSCVPGSRGGSTTCGPPWPPPCRPSCATSPRC</sequence>
<dbReference type="GO" id="GO:0005524">
    <property type="term" value="F:ATP binding"/>
    <property type="evidence" value="ECO:0007669"/>
    <property type="project" value="UniProtKB-KW"/>
</dbReference>
<gene>
    <name evidence="8" type="ORF">EKK97_07365</name>
</gene>
<reference evidence="8 9" key="1">
    <citation type="submission" date="2019-01" db="EMBL/GenBank/DDBJ databases">
        <title>Complete genome of a denitifying bacterium Halomons sp. BC-M4-5.</title>
        <authorList>
            <person name="Wang L."/>
            <person name="Shao Z."/>
        </authorList>
    </citation>
    <scope>NUCLEOTIDE SEQUENCE [LARGE SCALE GENOMIC DNA]</scope>
    <source>
        <strain evidence="8 9">BC-M4-5</strain>
    </source>
</reference>
<keyword evidence="4" id="KW-0547">Nucleotide-binding</keyword>
<dbReference type="InterPro" id="IPR017871">
    <property type="entry name" value="ABC_transporter-like_CS"/>
</dbReference>
<evidence type="ECO:0000256" key="2">
    <source>
        <dbReference type="ARBA" id="ARBA00022448"/>
    </source>
</evidence>
<feature type="region of interest" description="Disordered" evidence="6">
    <location>
        <begin position="1"/>
        <end position="33"/>
    </location>
</feature>
<dbReference type="SMART" id="SM00382">
    <property type="entry name" value="AAA"/>
    <property type="match status" value="1"/>
</dbReference>
<accession>A0A6I6SRZ3</accession>
<dbReference type="PANTHER" id="PTHR42711:SF5">
    <property type="entry name" value="ABC TRANSPORTER ATP-BINDING PROTEIN NATA"/>
    <property type="match status" value="1"/>
</dbReference>
<dbReference type="SUPFAM" id="SSF52540">
    <property type="entry name" value="P-loop containing nucleoside triphosphate hydrolases"/>
    <property type="match status" value="1"/>
</dbReference>
<evidence type="ECO:0000256" key="4">
    <source>
        <dbReference type="ARBA" id="ARBA00022741"/>
    </source>
</evidence>
<dbReference type="KEGG" id="htx:EKK97_07365"/>
<dbReference type="GO" id="GO:0016887">
    <property type="term" value="F:ATP hydrolysis activity"/>
    <property type="evidence" value="ECO:0007669"/>
    <property type="project" value="InterPro"/>
</dbReference>
<dbReference type="AlphaFoldDB" id="A0A6I6SRZ3"/>
<dbReference type="InterPro" id="IPR027417">
    <property type="entry name" value="P-loop_NTPase"/>
</dbReference>
<feature type="domain" description="ABC transporter" evidence="7">
    <location>
        <begin position="56"/>
        <end position="286"/>
    </location>
</feature>
<protein>
    <submittedName>
        <fullName evidence="8">ABC transporter ATP-binding protein</fullName>
    </submittedName>
</protein>
<keyword evidence="2" id="KW-0813">Transport</keyword>
<dbReference type="InterPro" id="IPR003439">
    <property type="entry name" value="ABC_transporter-like_ATP-bd"/>
</dbReference>
<dbReference type="PROSITE" id="PS00211">
    <property type="entry name" value="ABC_TRANSPORTER_1"/>
    <property type="match status" value="1"/>
</dbReference>
<dbReference type="PANTHER" id="PTHR42711">
    <property type="entry name" value="ABC TRANSPORTER ATP-BINDING PROTEIN"/>
    <property type="match status" value="1"/>
</dbReference>
<evidence type="ECO:0000256" key="3">
    <source>
        <dbReference type="ARBA" id="ARBA00022458"/>
    </source>
</evidence>
<evidence type="ECO:0000313" key="9">
    <source>
        <dbReference type="Proteomes" id="UP000464013"/>
    </source>
</evidence>
<dbReference type="InterPro" id="IPR050763">
    <property type="entry name" value="ABC_transporter_ATP-binding"/>
</dbReference>
<proteinExistence type="inferred from homology"/>
<comment type="similarity">
    <text evidence="1">Belongs to the ABC transporter superfamily.</text>
</comment>
<dbReference type="EMBL" id="CP035042">
    <property type="protein sequence ID" value="QHC49473.1"/>
    <property type="molecule type" value="Genomic_DNA"/>
</dbReference>
<dbReference type="InterPro" id="IPR003593">
    <property type="entry name" value="AAA+_ATPase"/>
</dbReference>
<dbReference type="Gene3D" id="3.40.50.300">
    <property type="entry name" value="P-loop containing nucleotide triphosphate hydrolases"/>
    <property type="match status" value="1"/>
</dbReference>
<evidence type="ECO:0000256" key="6">
    <source>
        <dbReference type="SAM" id="MobiDB-lite"/>
    </source>
</evidence>
<evidence type="ECO:0000259" key="7">
    <source>
        <dbReference type="PROSITE" id="PS50893"/>
    </source>
</evidence>
<keyword evidence="5 8" id="KW-0067">ATP-binding</keyword>
<evidence type="ECO:0000256" key="5">
    <source>
        <dbReference type="ARBA" id="ARBA00022840"/>
    </source>
</evidence>